<gene>
    <name evidence="1" type="ORF">nbrc107696_24020</name>
</gene>
<evidence type="ECO:0000313" key="1">
    <source>
        <dbReference type="EMBL" id="GEE01956.1"/>
    </source>
</evidence>
<name>A0A7I9V973_9ACTN</name>
<comment type="caution">
    <text evidence="1">The sequence shown here is derived from an EMBL/GenBank/DDBJ whole genome shotgun (WGS) entry which is preliminary data.</text>
</comment>
<dbReference type="AlphaFoldDB" id="A0A7I9V973"/>
<keyword evidence="2" id="KW-1185">Reference proteome</keyword>
<reference evidence="2" key="1">
    <citation type="submission" date="2019-06" db="EMBL/GenBank/DDBJ databases">
        <title>Gordonia isolated from sludge of a wastewater treatment plant.</title>
        <authorList>
            <person name="Tamura T."/>
            <person name="Aoyama K."/>
            <person name="Kang Y."/>
            <person name="Saito S."/>
            <person name="Akiyama N."/>
            <person name="Yazawa K."/>
            <person name="Gonoi T."/>
            <person name="Mikami Y."/>
        </authorList>
    </citation>
    <scope>NUCLEOTIDE SEQUENCE [LARGE SCALE GENOMIC DNA]</scope>
    <source>
        <strain evidence="2">NBRC 107696</strain>
    </source>
</reference>
<protein>
    <submittedName>
        <fullName evidence="1">Uncharacterized protein</fullName>
    </submittedName>
</protein>
<sequence length="74" mass="8349">MTALLYIDQGWISVTGTDTTVTVARSWLVARHHDMYRRTEQFTRGCTLASTTEVDAPSDGSWIGARIIIETFDR</sequence>
<proteinExistence type="predicted"/>
<accession>A0A7I9V973</accession>
<evidence type="ECO:0000313" key="2">
    <source>
        <dbReference type="Proteomes" id="UP000444960"/>
    </source>
</evidence>
<dbReference type="Proteomes" id="UP000444960">
    <property type="component" value="Unassembled WGS sequence"/>
</dbReference>
<organism evidence="1 2">
    <name type="scientific">Gordonia spumicola</name>
    <dbReference type="NCBI Taxonomy" id="589161"/>
    <lineage>
        <taxon>Bacteria</taxon>
        <taxon>Bacillati</taxon>
        <taxon>Actinomycetota</taxon>
        <taxon>Actinomycetes</taxon>
        <taxon>Mycobacteriales</taxon>
        <taxon>Gordoniaceae</taxon>
        <taxon>Gordonia</taxon>
    </lineage>
</organism>
<dbReference type="EMBL" id="BJOV01000005">
    <property type="protein sequence ID" value="GEE01956.1"/>
    <property type="molecule type" value="Genomic_DNA"/>
</dbReference>